<protein>
    <submittedName>
        <fullName evidence="2">GNAT family N-acetyltransferase</fullName>
    </submittedName>
</protein>
<dbReference type="Gene3D" id="3.40.630.30">
    <property type="match status" value="1"/>
</dbReference>
<dbReference type="GO" id="GO:1990189">
    <property type="term" value="F:protein N-terminal-serine acetyltransferase activity"/>
    <property type="evidence" value="ECO:0007669"/>
    <property type="project" value="TreeGrafter"/>
</dbReference>
<accession>A0A229SJP8</accession>
<dbReference type="PANTHER" id="PTHR43441">
    <property type="entry name" value="RIBOSOMAL-PROTEIN-SERINE ACETYLTRANSFERASE"/>
    <property type="match status" value="1"/>
</dbReference>
<dbReference type="InterPro" id="IPR000182">
    <property type="entry name" value="GNAT_dom"/>
</dbReference>
<reference evidence="3" key="1">
    <citation type="submission" date="2017-07" db="EMBL/GenBank/DDBJ databases">
        <title>Comparative genome mining reveals phylogenetic distribution patterns of secondary metabolites in Amycolatopsis.</title>
        <authorList>
            <person name="Adamek M."/>
            <person name="Alanjary M."/>
            <person name="Sales-Ortells H."/>
            <person name="Goodfellow M."/>
            <person name="Bull A.T."/>
            <person name="Kalinowski J."/>
            <person name="Ziemert N."/>
        </authorList>
    </citation>
    <scope>NUCLEOTIDE SEQUENCE [LARGE SCALE GENOMIC DNA]</scope>
    <source>
        <strain evidence="3">H5</strain>
    </source>
</reference>
<dbReference type="OrthoDB" id="2061990at2"/>
<feature type="domain" description="N-acetyltransferase" evidence="1">
    <location>
        <begin position="19"/>
        <end position="183"/>
    </location>
</feature>
<organism evidence="2 3">
    <name type="scientific">Amycolatopsis vastitatis</name>
    <dbReference type="NCBI Taxonomy" id="1905142"/>
    <lineage>
        <taxon>Bacteria</taxon>
        <taxon>Bacillati</taxon>
        <taxon>Actinomycetota</taxon>
        <taxon>Actinomycetes</taxon>
        <taxon>Pseudonocardiales</taxon>
        <taxon>Pseudonocardiaceae</taxon>
        <taxon>Amycolatopsis</taxon>
    </lineage>
</organism>
<gene>
    <name evidence="2" type="ORF">CF165_49650</name>
</gene>
<dbReference type="Proteomes" id="UP000215199">
    <property type="component" value="Unassembled WGS sequence"/>
</dbReference>
<dbReference type="InterPro" id="IPR051908">
    <property type="entry name" value="Ribosomal_N-acetyltransferase"/>
</dbReference>
<dbReference type="EMBL" id="NMUL01000113">
    <property type="protein sequence ID" value="OXM59060.1"/>
    <property type="molecule type" value="Genomic_DNA"/>
</dbReference>
<dbReference type="InterPro" id="IPR016181">
    <property type="entry name" value="Acyl_CoA_acyltransferase"/>
</dbReference>
<dbReference type="PROSITE" id="PS51186">
    <property type="entry name" value="GNAT"/>
    <property type="match status" value="1"/>
</dbReference>
<keyword evidence="3" id="KW-1185">Reference proteome</keyword>
<dbReference type="Pfam" id="PF13302">
    <property type="entry name" value="Acetyltransf_3"/>
    <property type="match status" value="1"/>
</dbReference>
<dbReference type="SUPFAM" id="SSF55729">
    <property type="entry name" value="Acyl-CoA N-acyltransferases (Nat)"/>
    <property type="match status" value="1"/>
</dbReference>
<evidence type="ECO:0000313" key="3">
    <source>
        <dbReference type="Proteomes" id="UP000215199"/>
    </source>
</evidence>
<keyword evidence="2" id="KW-0808">Transferase</keyword>
<name>A0A229SJP8_9PSEU</name>
<sequence>MDDVTTTLAVPPTESAAALRLRPWRPDDLPALVAAHRDPMLRQRLTTSLTDEAEARQWLAAQEAGWQSATRFSFAVLAEDDQTPLGHVGMKVVTADMAEVGYWTAAHARGRGIATRALETTSQWALHTQDLVRLTRLDLLHAENNPASCRVAEKCGYVLHDLLPPAPPAFPTSGHRHVRTPLGN</sequence>
<dbReference type="AlphaFoldDB" id="A0A229SJP8"/>
<dbReference type="GO" id="GO:0005737">
    <property type="term" value="C:cytoplasm"/>
    <property type="evidence" value="ECO:0007669"/>
    <property type="project" value="TreeGrafter"/>
</dbReference>
<evidence type="ECO:0000259" key="1">
    <source>
        <dbReference type="PROSITE" id="PS51186"/>
    </source>
</evidence>
<dbReference type="CDD" id="cd04301">
    <property type="entry name" value="NAT_SF"/>
    <property type="match status" value="1"/>
</dbReference>
<dbReference type="GO" id="GO:0008999">
    <property type="term" value="F:protein-N-terminal-alanine acetyltransferase activity"/>
    <property type="evidence" value="ECO:0007669"/>
    <property type="project" value="TreeGrafter"/>
</dbReference>
<comment type="caution">
    <text evidence="2">The sequence shown here is derived from an EMBL/GenBank/DDBJ whole genome shotgun (WGS) entry which is preliminary data.</text>
</comment>
<evidence type="ECO:0000313" key="2">
    <source>
        <dbReference type="EMBL" id="OXM59060.1"/>
    </source>
</evidence>
<dbReference type="PANTHER" id="PTHR43441:SF10">
    <property type="entry name" value="ACETYLTRANSFERASE"/>
    <property type="match status" value="1"/>
</dbReference>
<proteinExistence type="predicted"/>